<accession>A0A0A9R520</accession>
<reference evidence="1" key="1">
    <citation type="submission" date="2014-09" db="EMBL/GenBank/DDBJ databases">
        <authorList>
            <person name="Magalhaes I.L.F."/>
            <person name="Oliveira U."/>
            <person name="Santos F.R."/>
            <person name="Vidigal T.H.D.A."/>
            <person name="Brescovit A.D."/>
            <person name="Santos A.J."/>
        </authorList>
    </citation>
    <scope>NUCLEOTIDE SEQUENCE</scope>
    <source>
        <tissue evidence="1">Shoot tissue taken approximately 20 cm above the soil surface</tissue>
    </source>
</reference>
<sequence length="157" mass="17434">MSRILASGSSSLTNPGYLARRRSNPDPTEAPVLYCGCGRPAVQNVSGTNRNPSRSFLHCPVDPRKNEFLRLKALLMTWFSTSHSSTIEALQDQLKSSMYELESKDHQIRSLEAELMKNSGLFELDQSKGSIPEGHDVVEQKACGVWKLCLVFTLSGF</sequence>
<organism evidence="1">
    <name type="scientific">Arundo donax</name>
    <name type="common">Giant reed</name>
    <name type="synonym">Donax arundinaceus</name>
    <dbReference type="NCBI Taxonomy" id="35708"/>
    <lineage>
        <taxon>Eukaryota</taxon>
        <taxon>Viridiplantae</taxon>
        <taxon>Streptophyta</taxon>
        <taxon>Embryophyta</taxon>
        <taxon>Tracheophyta</taxon>
        <taxon>Spermatophyta</taxon>
        <taxon>Magnoliopsida</taxon>
        <taxon>Liliopsida</taxon>
        <taxon>Poales</taxon>
        <taxon>Poaceae</taxon>
        <taxon>PACMAD clade</taxon>
        <taxon>Arundinoideae</taxon>
        <taxon>Arundineae</taxon>
        <taxon>Arundo</taxon>
    </lineage>
</organism>
<dbReference type="EMBL" id="GBRH01192339">
    <property type="protein sequence ID" value="JAE05557.1"/>
    <property type="molecule type" value="Transcribed_RNA"/>
</dbReference>
<reference evidence="1" key="2">
    <citation type="journal article" date="2015" name="Data Brief">
        <title>Shoot transcriptome of the giant reed, Arundo donax.</title>
        <authorList>
            <person name="Barrero R.A."/>
            <person name="Guerrero F.D."/>
            <person name="Moolhuijzen P."/>
            <person name="Goolsby J.A."/>
            <person name="Tidwell J."/>
            <person name="Bellgard S.E."/>
            <person name="Bellgard M.I."/>
        </authorList>
    </citation>
    <scope>NUCLEOTIDE SEQUENCE</scope>
    <source>
        <tissue evidence="1">Shoot tissue taken approximately 20 cm above the soil surface</tissue>
    </source>
</reference>
<evidence type="ECO:0000313" key="1">
    <source>
        <dbReference type="EMBL" id="JAE05557.1"/>
    </source>
</evidence>
<dbReference type="AlphaFoldDB" id="A0A0A9R520"/>
<proteinExistence type="predicted"/>
<name>A0A0A9R520_ARUDO</name>
<protein>
    <submittedName>
        <fullName evidence="1">Znod1</fullName>
    </submittedName>
</protein>